<evidence type="ECO:0000313" key="3">
    <source>
        <dbReference type="Proteomes" id="UP000001064"/>
    </source>
</evidence>
<dbReference type="GO" id="GO:0004402">
    <property type="term" value="F:histone acetyltransferase activity"/>
    <property type="evidence" value="ECO:0000318"/>
    <property type="project" value="GO_Central"/>
</dbReference>
<feature type="compositionally biased region" description="Polar residues" evidence="1">
    <location>
        <begin position="41"/>
        <end position="53"/>
    </location>
</feature>
<feature type="compositionally biased region" description="Low complexity" evidence="1">
    <location>
        <begin position="300"/>
        <end position="310"/>
    </location>
</feature>
<dbReference type="EMBL" id="GL871273">
    <property type="protein sequence ID" value="EGC31158.1"/>
    <property type="molecule type" value="Genomic_DNA"/>
</dbReference>
<feature type="region of interest" description="Disordered" evidence="1">
    <location>
        <begin position="72"/>
        <end position="100"/>
    </location>
</feature>
<dbReference type="RefSeq" id="XP_003292324.1">
    <property type="nucleotide sequence ID" value="XM_003292276.1"/>
</dbReference>
<name>F0ZY30_DICPU</name>
<dbReference type="Gene3D" id="3.90.980.20">
    <property type="match status" value="1"/>
</dbReference>
<organism evidence="2 3">
    <name type="scientific">Dictyostelium purpureum</name>
    <name type="common">Slime mold</name>
    <dbReference type="NCBI Taxonomy" id="5786"/>
    <lineage>
        <taxon>Eukaryota</taxon>
        <taxon>Amoebozoa</taxon>
        <taxon>Evosea</taxon>
        <taxon>Eumycetozoa</taxon>
        <taxon>Dictyostelia</taxon>
        <taxon>Dictyosteliales</taxon>
        <taxon>Dictyosteliaceae</taxon>
        <taxon>Dictyostelium</taxon>
    </lineage>
</organism>
<feature type="region of interest" description="Disordered" evidence="1">
    <location>
        <begin position="581"/>
        <end position="601"/>
    </location>
</feature>
<feature type="compositionally biased region" description="Low complexity" evidence="1">
    <location>
        <begin position="254"/>
        <end position="279"/>
    </location>
</feature>
<dbReference type="FunCoup" id="F0ZY30">
    <property type="interactions" value="937"/>
</dbReference>
<dbReference type="InParanoid" id="F0ZY30"/>
<proteinExistence type="predicted"/>
<dbReference type="STRING" id="5786.F0ZY30"/>
<feature type="region of interest" description="Disordered" evidence="1">
    <location>
        <begin position="29"/>
        <end position="53"/>
    </location>
</feature>
<protein>
    <submittedName>
        <fullName evidence="2">Uncharacterized protein</fullName>
    </submittedName>
</protein>
<feature type="region of interest" description="Disordered" evidence="1">
    <location>
        <begin position="300"/>
        <end position="319"/>
    </location>
</feature>
<feature type="compositionally biased region" description="Low complexity" evidence="1">
    <location>
        <begin position="369"/>
        <end position="380"/>
    </location>
</feature>
<reference evidence="3" key="1">
    <citation type="journal article" date="2011" name="Genome Biol.">
        <title>Comparative genomics of the social amoebae Dictyostelium discoideum and Dictyostelium purpureum.</title>
        <authorList>
            <consortium name="US DOE Joint Genome Institute (JGI-PGF)"/>
            <person name="Sucgang R."/>
            <person name="Kuo A."/>
            <person name="Tian X."/>
            <person name="Salerno W."/>
            <person name="Parikh A."/>
            <person name="Feasley C.L."/>
            <person name="Dalin E."/>
            <person name="Tu H."/>
            <person name="Huang E."/>
            <person name="Barry K."/>
            <person name="Lindquist E."/>
            <person name="Shapiro H."/>
            <person name="Bruce D."/>
            <person name="Schmutz J."/>
            <person name="Salamov A."/>
            <person name="Fey P."/>
            <person name="Gaudet P."/>
            <person name="Anjard C."/>
            <person name="Babu M.M."/>
            <person name="Basu S."/>
            <person name="Bushmanova Y."/>
            <person name="van der Wel H."/>
            <person name="Katoh-Kurasawa M."/>
            <person name="Dinh C."/>
            <person name="Coutinho P.M."/>
            <person name="Saito T."/>
            <person name="Elias M."/>
            <person name="Schaap P."/>
            <person name="Kay R.R."/>
            <person name="Henrissat B."/>
            <person name="Eichinger L."/>
            <person name="Rivero F."/>
            <person name="Putnam N.H."/>
            <person name="West C.M."/>
            <person name="Loomis W.F."/>
            <person name="Chisholm R.L."/>
            <person name="Shaulsky G."/>
            <person name="Strassmann J.E."/>
            <person name="Queller D.C."/>
            <person name="Kuspa A."/>
            <person name="Grigoriev I.V."/>
        </authorList>
    </citation>
    <scope>NUCLEOTIDE SEQUENCE [LARGE SCALE GENOMIC DNA]</scope>
    <source>
        <strain evidence="3">QSDP1</strain>
    </source>
</reference>
<dbReference type="AlphaFoldDB" id="F0ZY30"/>
<feature type="compositionally biased region" description="Polar residues" evidence="1">
    <location>
        <begin position="381"/>
        <end position="391"/>
    </location>
</feature>
<evidence type="ECO:0000256" key="1">
    <source>
        <dbReference type="SAM" id="MobiDB-lite"/>
    </source>
</evidence>
<sequence>MNCIENYKQPYQISDKIIILGKNHNNNNNSSGSSPFLNSNINNKTPSSNTINSNPMDNHMCHFLLEKNNNNNTTMTSKNNLISSNNTNNNNLNNNSNNTTNNLLIQNNNNENYFNQIKNNPNSGLFFNFKANINNDNYPTVCAHKSICLICNRDIPPCLSSRSVSWVSILRVVFYSLKNLYPEKEYFNLKKDVYGYVATHWSLICTKKKKTPGWRKQLQDALSHCRRLFESGADHHECYGFWKLKDMSDPWEDNTNNSNNNNNNNTNNNNNHIDISSNNNINNTNNNVLTSSGNNIINNNGSPFSSPSSPQMVYTSPVLSLSNNSSPNYNNLSQSNSITTTPLLGSTHSPSYLTTSSNSIRNGSRYSPNLLNNSNNINSNGSVTPNSLISTHHSRNLSNSINGFTLHSSSTSSTPSISSGLLSPQSNSSANPTQYLNINNYINDLSNLGISSPVLTNTLVSRPRSKSLGNSLFQLDSPTTKPQIINNENSILTPINNISNNINLSSSFNNMIQYAKTKRSNSQQYYPANNLKSIYRPEKLPKLHEDFNSDYNILNQNSHDHQVVPNDNNTSNDKVSISNLLNNSTDSFEDSPPRNNNSLSNSDIIFKFSRKRSFDLT</sequence>
<feature type="region of interest" description="Disordered" evidence="1">
    <location>
        <begin position="252"/>
        <end position="279"/>
    </location>
</feature>
<dbReference type="OMA" id="CAHKSIC"/>
<accession>F0ZY30</accession>
<feature type="compositionally biased region" description="Polar residues" evidence="1">
    <location>
        <begin position="340"/>
        <end position="367"/>
    </location>
</feature>
<keyword evidence="3" id="KW-1185">Reference proteome</keyword>
<feature type="compositionally biased region" description="Low complexity" evidence="1">
    <location>
        <begin position="29"/>
        <end position="40"/>
    </location>
</feature>
<feature type="region of interest" description="Disordered" evidence="1">
    <location>
        <begin position="340"/>
        <end position="391"/>
    </location>
</feature>
<dbReference type="OrthoDB" id="20940at2759"/>
<dbReference type="KEGG" id="dpp:DICPUDRAFT_82941"/>
<evidence type="ECO:0000313" key="2">
    <source>
        <dbReference type="EMBL" id="EGC31158.1"/>
    </source>
</evidence>
<dbReference type="VEuPathDB" id="AmoebaDB:DICPUDRAFT_82941"/>
<dbReference type="Proteomes" id="UP000001064">
    <property type="component" value="Unassembled WGS sequence"/>
</dbReference>
<dbReference type="GeneID" id="10507965"/>
<gene>
    <name evidence="2" type="ORF">DICPUDRAFT_82941</name>
</gene>
<dbReference type="FunFam" id="3.90.980.20:FF:000015">
    <property type="entry name" value="Histidine kinase A"/>
    <property type="match status" value="1"/>
</dbReference>
<dbReference type="eggNOG" id="ENOG502SVSC">
    <property type="taxonomic scope" value="Eukaryota"/>
</dbReference>